<evidence type="ECO:0000259" key="3">
    <source>
        <dbReference type="SMART" id="SM00093"/>
    </source>
</evidence>
<evidence type="ECO:0000313" key="4">
    <source>
        <dbReference type="Proteomes" id="UP000887565"/>
    </source>
</evidence>
<evidence type="ECO:0000313" key="5">
    <source>
        <dbReference type="WBParaSite" id="nRc.2.0.1.t03963-RA"/>
    </source>
</evidence>
<dbReference type="WBParaSite" id="nRc.2.0.1.t03963-RA">
    <property type="protein sequence ID" value="nRc.2.0.1.t03963-RA"/>
    <property type="gene ID" value="nRc.2.0.1.g03963"/>
</dbReference>
<dbReference type="CDD" id="cd00172">
    <property type="entry name" value="serpin"/>
    <property type="match status" value="1"/>
</dbReference>
<dbReference type="PANTHER" id="PTHR11461">
    <property type="entry name" value="SERINE PROTEASE INHIBITOR, SERPIN"/>
    <property type="match status" value="1"/>
</dbReference>
<dbReference type="InterPro" id="IPR042185">
    <property type="entry name" value="Serpin_sf_2"/>
</dbReference>
<dbReference type="AlphaFoldDB" id="A0A915HPT2"/>
<evidence type="ECO:0000256" key="2">
    <source>
        <dbReference type="RuleBase" id="RU000411"/>
    </source>
</evidence>
<organism evidence="4 5">
    <name type="scientific">Romanomermis culicivorax</name>
    <name type="common">Nematode worm</name>
    <dbReference type="NCBI Taxonomy" id="13658"/>
    <lineage>
        <taxon>Eukaryota</taxon>
        <taxon>Metazoa</taxon>
        <taxon>Ecdysozoa</taxon>
        <taxon>Nematoda</taxon>
        <taxon>Enoplea</taxon>
        <taxon>Dorylaimia</taxon>
        <taxon>Mermithida</taxon>
        <taxon>Mermithoidea</taxon>
        <taxon>Mermithidae</taxon>
        <taxon>Romanomermis</taxon>
    </lineage>
</organism>
<dbReference type="SMART" id="SM00093">
    <property type="entry name" value="SERPIN"/>
    <property type="match status" value="1"/>
</dbReference>
<protein>
    <submittedName>
        <fullName evidence="5">Serpin domain-containing protein</fullName>
    </submittedName>
</protein>
<dbReference type="InterPro" id="IPR000215">
    <property type="entry name" value="Serpin_fam"/>
</dbReference>
<dbReference type="SUPFAM" id="SSF56574">
    <property type="entry name" value="Serpins"/>
    <property type="match status" value="1"/>
</dbReference>
<dbReference type="PANTHER" id="PTHR11461:SF211">
    <property type="entry name" value="GH10112P-RELATED"/>
    <property type="match status" value="1"/>
</dbReference>
<dbReference type="GO" id="GO:0005615">
    <property type="term" value="C:extracellular space"/>
    <property type="evidence" value="ECO:0007669"/>
    <property type="project" value="InterPro"/>
</dbReference>
<dbReference type="Gene3D" id="3.30.497.10">
    <property type="entry name" value="Antithrombin, subunit I, domain 2"/>
    <property type="match status" value="1"/>
</dbReference>
<dbReference type="InterPro" id="IPR023796">
    <property type="entry name" value="Serpin_dom"/>
</dbReference>
<dbReference type="Pfam" id="PF00079">
    <property type="entry name" value="Serpin"/>
    <property type="match status" value="1"/>
</dbReference>
<dbReference type="InterPro" id="IPR042178">
    <property type="entry name" value="Serpin_sf_1"/>
</dbReference>
<name>A0A915HPT2_ROMCU</name>
<accession>A0A915HPT2</accession>
<proteinExistence type="inferred from homology"/>
<evidence type="ECO:0000256" key="1">
    <source>
        <dbReference type="ARBA" id="ARBA00009500"/>
    </source>
</evidence>
<reference evidence="5" key="1">
    <citation type="submission" date="2022-11" db="UniProtKB">
        <authorList>
            <consortium name="WormBaseParasite"/>
        </authorList>
    </citation>
    <scope>IDENTIFICATION</scope>
</reference>
<sequence length="309" mass="35097">SPVNNTNAKFTADLWHLLSKENAGENFVFSPVSLELLLLNASQDYTTEKATLKYATVLAIDKCFPVTERFTSITKKQFPDAKFFNAAFSRDGKKTEAYINHVVAETTKNRIKNLIPNGSLGAHTTMVLVNALYLKASFKENFTSTAIADFYDKDNKAHEIEFLEGSFEDLPYYNKDGFSMIMLPYIDEHFNLYVAINSSGSINMADVIHQTLAQKIDFESKEVDVKLPKFTMEYTADQIMDHMKMLNVRDIFNESTANFKALLKNPKDKVFVSTMRHKAFIETVSPFVESTKYSKIATARATKTIKCWT</sequence>
<dbReference type="GO" id="GO:0004867">
    <property type="term" value="F:serine-type endopeptidase inhibitor activity"/>
    <property type="evidence" value="ECO:0007669"/>
    <property type="project" value="InterPro"/>
</dbReference>
<feature type="domain" description="Serpin" evidence="3">
    <location>
        <begin position="12"/>
        <end position="296"/>
    </location>
</feature>
<comment type="similarity">
    <text evidence="1 2">Belongs to the serpin family.</text>
</comment>
<dbReference type="InterPro" id="IPR036186">
    <property type="entry name" value="Serpin_sf"/>
</dbReference>
<dbReference type="Proteomes" id="UP000887565">
    <property type="component" value="Unplaced"/>
</dbReference>
<dbReference type="Gene3D" id="2.30.39.10">
    <property type="entry name" value="Alpha-1-antitrypsin, domain 1"/>
    <property type="match status" value="1"/>
</dbReference>
<keyword evidence="4" id="KW-1185">Reference proteome</keyword>